<keyword evidence="2" id="KW-0808">Transferase</keyword>
<evidence type="ECO:0000259" key="1">
    <source>
        <dbReference type="Pfam" id="PF00535"/>
    </source>
</evidence>
<dbReference type="InterPro" id="IPR029044">
    <property type="entry name" value="Nucleotide-diphossugar_trans"/>
</dbReference>
<dbReference type="Proteomes" id="UP000460416">
    <property type="component" value="Unassembled WGS sequence"/>
</dbReference>
<gene>
    <name evidence="2" type="ORF">FLP08_04325</name>
</gene>
<dbReference type="GO" id="GO:0016758">
    <property type="term" value="F:hexosyltransferase activity"/>
    <property type="evidence" value="ECO:0007669"/>
    <property type="project" value="UniProtKB-ARBA"/>
</dbReference>
<reference evidence="2 3" key="1">
    <citation type="submission" date="2019-07" db="EMBL/GenBank/DDBJ databases">
        <title>Gramella aestuarii sp. nov., isolated from a tidal flat, and emended description of Gramella echinicola.</title>
        <authorList>
            <person name="Liu L."/>
        </authorList>
    </citation>
    <scope>NUCLEOTIDE SEQUENCE [LARGE SCALE GENOMIC DNA]</scope>
    <source>
        <strain evidence="2 3">BS12</strain>
    </source>
</reference>
<dbReference type="OrthoDB" id="597270at2"/>
<accession>A0A7K1LLT7</accession>
<keyword evidence="3" id="KW-1185">Reference proteome</keyword>
<dbReference type="CDD" id="cd00761">
    <property type="entry name" value="Glyco_tranf_GTA_type"/>
    <property type="match status" value="1"/>
</dbReference>
<dbReference type="SUPFAM" id="SSF53448">
    <property type="entry name" value="Nucleotide-diphospho-sugar transferases"/>
    <property type="match status" value="1"/>
</dbReference>
<protein>
    <submittedName>
        <fullName evidence="2">Glycosyltransferase family 2 protein</fullName>
    </submittedName>
</protein>
<feature type="domain" description="Glycosyltransferase 2-like" evidence="1">
    <location>
        <begin position="6"/>
        <end position="113"/>
    </location>
</feature>
<dbReference type="PANTHER" id="PTHR22916">
    <property type="entry name" value="GLYCOSYLTRANSFERASE"/>
    <property type="match status" value="1"/>
</dbReference>
<sequence length="296" mass="34489">MNPVISIIIPAYNRCNFIGETLDSVINQSYSKWECLVIDDSSTDNTKELLDYYCLKDRRIKFFSRPGHLPKGSNSCRNYGIELSKGEYLQFLDSDDLLEKNKLKAQVETSVGNDLLITGKWGGFLNSSNLRSRFKYTYGLYRDFNSPINMLQSMGFYNEFFPMHVYLIPKKLIEKAGKWNENIVINQDGEFLSRIILKASKVLFSNDSIAYYRYGSGQNLSDISNIEKARELIKSWEIIEENIKSEGYNKTAYVANAKFLLQLKFKVIFPKLLKEKSQFFYGAKDYSKWYNRIFIK</sequence>
<dbReference type="AlphaFoldDB" id="A0A7K1LLT7"/>
<dbReference type="Pfam" id="PF00535">
    <property type="entry name" value="Glycos_transf_2"/>
    <property type="match status" value="1"/>
</dbReference>
<proteinExistence type="predicted"/>
<organism evidence="2 3">
    <name type="scientific">Christiangramia aestuarii</name>
    <dbReference type="NCBI Taxonomy" id="1028746"/>
    <lineage>
        <taxon>Bacteria</taxon>
        <taxon>Pseudomonadati</taxon>
        <taxon>Bacteroidota</taxon>
        <taxon>Flavobacteriia</taxon>
        <taxon>Flavobacteriales</taxon>
        <taxon>Flavobacteriaceae</taxon>
        <taxon>Christiangramia</taxon>
    </lineage>
</organism>
<dbReference type="Gene3D" id="3.90.550.10">
    <property type="entry name" value="Spore Coat Polysaccharide Biosynthesis Protein SpsA, Chain A"/>
    <property type="match status" value="1"/>
</dbReference>
<comment type="caution">
    <text evidence="2">The sequence shown here is derived from an EMBL/GenBank/DDBJ whole genome shotgun (WGS) entry which is preliminary data.</text>
</comment>
<dbReference type="InterPro" id="IPR001173">
    <property type="entry name" value="Glyco_trans_2-like"/>
</dbReference>
<name>A0A7K1LLT7_9FLAO</name>
<evidence type="ECO:0000313" key="3">
    <source>
        <dbReference type="Proteomes" id="UP000460416"/>
    </source>
</evidence>
<dbReference type="RefSeq" id="WP_156274421.1">
    <property type="nucleotide sequence ID" value="NZ_BAABGI010000001.1"/>
</dbReference>
<dbReference type="EMBL" id="VJVW01000002">
    <property type="protein sequence ID" value="MUP41789.1"/>
    <property type="molecule type" value="Genomic_DNA"/>
</dbReference>
<evidence type="ECO:0000313" key="2">
    <source>
        <dbReference type="EMBL" id="MUP41789.1"/>
    </source>
</evidence>